<dbReference type="Proteomes" id="UP000515512">
    <property type="component" value="Chromosome"/>
</dbReference>
<evidence type="ECO:0000313" key="2">
    <source>
        <dbReference type="Proteomes" id="UP000515512"/>
    </source>
</evidence>
<accession>A0A7D6VE00</accession>
<dbReference type="RefSeq" id="WP_181579184.1">
    <property type="nucleotide sequence ID" value="NZ_CP059399.1"/>
</dbReference>
<evidence type="ECO:0008006" key="3">
    <source>
        <dbReference type="Google" id="ProtNLM"/>
    </source>
</evidence>
<reference evidence="1 2" key="1">
    <citation type="submission" date="2020-07" db="EMBL/GenBank/DDBJ databases">
        <authorList>
            <person name="Zhuang K."/>
            <person name="Ran Y."/>
        </authorList>
    </citation>
    <scope>NUCLEOTIDE SEQUENCE [LARGE SCALE GENOMIC DNA]</scope>
    <source>
        <strain evidence="1 2">WCH-YHL-001</strain>
    </source>
</reference>
<dbReference type="EMBL" id="CP059399">
    <property type="protein sequence ID" value="QLY27976.1"/>
    <property type="molecule type" value="Genomic_DNA"/>
</dbReference>
<evidence type="ECO:0000313" key="1">
    <source>
        <dbReference type="EMBL" id="QLY27976.1"/>
    </source>
</evidence>
<organism evidence="1 2">
    <name type="scientific">Nocardia huaxiensis</name>
    <dbReference type="NCBI Taxonomy" id="2755382"/>
    <lineage>
        <taxon>Bacteria</taxon>
        <taxon>Bacillati</taxon>
        <taxon>Actinomycetota</taxon>
        <taxon>Actinomycetes</taxon>
        <taxon>Mycobacteriales</taxon>
        <taxon>Nocardiaceae</taxon>
        <taxon>Nocardia</taxon>
    </lineage>
</organism>
<keyword evidence="2" id="KW-1185">Reference proteome</keyword>
<proteinExistence type="predicted"/>
<dbReference type="AlphaFoldDB" id="A0A7D6VE00"/>
<protein>
    <recommendedName>
        <fullName evidence="3">Head-to-tail stopper</fullName>
    </recommendedName>
</protein>
<sequence length="90" mass="9800">MARGQNTVTTKVIGWNAPQSLVPKTAGVEAVVVEVEMYVPPGFPPVRHGDEIKTLADGFTYQVIGLPEDMGYGPFGFKPGAVINLKRWWA</sequence>
<name>A0A7D6VE00_9NOCA</name>
<dbReference type="KEGG" id="nhu:H0264_21410"/>
<gene>
    <name evidence="1" type="ORF">H0264_21410</name>
</gene>